<keyword evidence="1" id="KW-0732">Signal</keyword>
<protein>
    <submittedName>
        <fullName evidence="2">DUF5004 domain-containing protein</fullName>
    </submittedName>
</protein>
<dbReference type="Proteomes" id="UP001230035">
    <property type="component" value="Unassembled WGS sequence"/>
</dbReference>
<dbReference type="RefSeq" id="WP_283238584.1">
    <property type="nucleotide sequence ID" value="NZ_JASGBP010000002.1"/>
</dbReference>
<proteinExistence type="predicted"/>
<dbReference type="EMBL" id="JASGBP010000002">
    <property type="protein sequence ID" value="MDI9256899.1"/>
    <property type="molecule type" value="Genomic_DNA"/>
</dbReference>
<accession>A0ABT6XP77</accession>
<gene>
    <name evidence="2" type="ORF">QHT84_05670</name>
</gene>
<comment type="caution">
    <text evidence="2">The sequence shown here is derived from an EMBL/GenBank/DDBJ whole genome shotgun (WGS) entry which is preliminary data.</text>
</comment>
<name>A0ABT6XP77_9FLAO</name>
<feature type="signal peptide" evidence="1">
    <location>
        <begin position="1"/>
        <end position="18"/>
    </location>
</feature>
<reference evidence="2 3" key="1">
    <citation type="submission" date="2023-05" db="EMBL/GenBank/DDBJ databases">
        <title>Flavobacterium sedimenti sp. nov., isolated from the sediment.</title>
        <authorList>
            <person name="Wu N."/>
        </authorList>
    </citation>
    <scope>NUCLEOTIDE SEQUENCE [LARGE SCALE GENOMIC DNA]</scope>
    <source>
        <strain evidence="2 3">YZ-48</strain>
    </source>
</reference>
<evidence type="ECO:0000313" key="2">
    <source>
        <dbReference type="EMBL" id="MDI9256899.1"/>
    </source>
</evidence>
<keyword evidence="3" id="KW-1185">Reference proteome</keyword>
<organism evidence="2 3">
    <name type="scientific">Flavobacterium sedimenticola</name>
    <dbReference type="NCBI Taxonomy" id="3043286"/>
    <lineage>
        <taxon>Bacteria</taxon>
        <taxon>Pseudomonadati</taxon>
        <taxon>Bacteroidota</taxon>
        <taxon>Flavobacteriia</taxon>
        <taxon>Flavobacteriales</taxon>
        <taxon>Flavobacteriaceae</taxon>
        <taxon>Flavobacterium</taxon>
    </lineage>
</organism>
<feature type="chain" id="PRO_5046626915" evidence="1">
    <location>
        <begin position="19"/>
        <end position="138"/>
    </location>
</feature>
<evidence type="ECO:0000256" key="1">
    <source>
        <dbReference type="SAM" id="SignalP"/>
    </source>
</evidence>
<sequence length="138" mass="15997">MKKMFFLLALLSAYTVTSQTFDENFVSGKWKVKKIKALKDADKPETQELVSGFQKATYIFNADHTFVFDTKSQSKMMLQLEKLFNGKNWIIDAKKKRIKVGLKKEGYSTLLFNVSFEKEKVIFTIEDTAIEMVMKKSN</sequence>
<evidence type="ECO:0000313" key="3">
    <source>
        <dbReference type="Proteomes" id="UP001230035"/>
    </source>
</evidence>